<sequence>MASSLSPLPPLISPSLQFFVSGLWYPSLEYILPKARSLGNSVCVAFSCFGEGEKCGEGGYMCRY</sequence>
<organism evidence="1 2">
    <name type="scientific">Periconia digitata</name>
    <dbReference type="NCBI Taxonomy" id="1303443"/>
    <lineage>
        <taxon>Eukaryota</taxon>
        <taxon>Fungi</taxon>
        <taxon>Dikarya</taxon>
        <taxon>Ascomycota</taxon>
        <taxon>Pezizomycotina</taxon>
        <taxon>Dothideomycetes</taxon>
        <taxon>Pleosporomycetidae</taxon>
        <taxon>Pleosporales</taxon>
        <taxon>Massarineae</taxon>
        <taxon>Periconiaceae</taxon>
        <taxon>Periconia</taxon>
    </lineage>
</organism>
<dbReference type="Proteomes" id="UP001152607">
    <property type="component" value="Unassembled WGS sequence"/>
</dbReference>
<protein>
    <submittedName>
        <fullName evidence="1">Uncharacterized protein</fullName>
    </submittedName>
</protein>
<name>A0A9W4UGR9_9PLEO</name>
<gene>
    <name evidence="1" type="ORF">PDIGIT_LOCUS7788</name>
</gene>
<accession>A0A9W4UGR9</accession>
<dbReference type="AlphaFoldDB" id="A0A9W4UGR9"/>
<reference evidence="1" key="1">
    <citation type="submission" date="2023-01" db="EMBL/GenBank/DDBJ databases">
        <authorList>
            <person name="Van Ghelder C."/>
            <person name="Rancurel C."/>
        </authorList>
    </citation>
    <scope>NUCLEOTIDE SEQUENCE</scope>
    <source>
        <strain evidence="1">CNCM I-4278</strain>
    </source>
</reference>
<keyword evidence="2" id="KW-1185">Reference proteome</keyword>
<dbReference type="EMBL" id="CAOQHR010000005">
    <property type="protein sequence ID" value="CAI6334722.1"/>
    <property type="molecule type" value="Genomic_DNA"/>
</dbReference>
<proteinExistence type="predicted"/>
<evidence type="ECO:0000313" key="2">
    <source>
        <dbReference type="Proteomes" id="UP001152607"/>
    </source>
</evidence>
<comment type="caution">
    <text evidence="1">The sequence shown here is derived from an EMBL/GenBank/DDBJ whole genome shotgun (WGS) entry which is preliminary data.</text>
</comment>
<evidence type="ECO:0000313" key="1">
    <source>
        <dbReference type="EMBL" id="CAI6334722.1"/>
    </source>
</evidence>